<protein>
    <submittedName>
        <fullName evidence="4">Ankyrin repeat domain-containing protein</fullName>
    </submittedName>
</protein>
<evidence type="ECO:0000256" key="2">
    <source>
        <dbReference type="ARBA" id="ARBA00023043"/>
    </source>
</evidence>
<dbReference type="SUPFAM" id="SSF48403">
    <property type="entry name" value="Ankyrin repeat"/>
    <property type="match status" value="1"/>
</dbReference>
<dbReference type="SMART" id="SM00248">
    <property type="entry name" value="ANK"/>
    <property type="match status" value="3"/>
</dbReference>
<feature type="repeat" description="ANK" evidence="3">
    <location>
        <begin position="53"/>
        <end position="85"/>
    </location>
</feature>
<dbReference type="EMBL" id="CP157199">
    <property type="protein sequence ID" value="XBG62243.1"/>
    <property type="molecule type" value="Genomic_DNA"/>
</dbReference>
<keyword evidence="2 3" id="KW-0040">ANK repeat</keyword>
<evidence type="ECO:0000313" key="4">
    <source>
        <dbReference type="EMBL" id="XBG62243.1"/>
    </source>
</evidence>
<dbReference type="InterPro" id="IPR036770">
    <property type="entry name" value="Ankyrin_rpt-contain_sf"/>
</dbReference>
<feature type="repeat" description="ANK" evidence="3">
    <location>
        <begin position="118"/>
        <end position="150"/>
    </location>
</feature>
<dbReference type="InterPro" id="IPR002110">
    <property type="entry name" value="Ankyrin_rpt"/>
</dbReference>
<evidence type="ECO:0000256" key="3">
    <source>
        <dbReference type="PROSITE-ProRule" id="PRU00023"/>
    </source>
</evidence>
<dbReference type="PROSITE" id="PS50088">
    <property type="entry name" value="ANK_REPEAT"/>
    <property type="match status" value="3"/>
</dbReference>
<dbReference type="Pfam" id="PF00023">
    <property type="entry name" value="Ank"/>
    <property type="match status" value="1"/>
</dbReference>
<proteinExistence type="predicted"/>
<dbReference type="RefSeq" id="WP_347925331.1">
    <property type="nucleotide sequence ID" value="NZ_CP157199.1"/>
</dbReference>
<dbReference type="Gene3D" id="1.25.40.20">
    <property type="entry name" value="Ankyrin repeat-containing domain"/>
    <property type="match status" value="2"/>
</dbReference>
<dbReference type="AlphaFoldDB" id="A0AAU7BVR5"/>
<dbReference type="Pfam" id="PF12796">
    <property type="entry name" value="Ank_2"/>
    <property type="match status" value="1"/>
</dbReference>
<gene>
    <name evidence="4" type="ORF">ABGB03_04910</name>
</gene>
<organism evidence="4">
    <name type="scientific">Pontimicrobium sp. SW4</name>
    <dbReference type="NCBI Taxonomy" id="3153519"/>
    <lineage>
        <taxon>Bacteria</taxon>
        <taxon>Pseudomonadati</taxon>
        <taxon>Bacteroidota</taxon>
        <taxon>Flavobacteriia</taxon>
        <taxon>Flavobacteriales</taxon>
        <taxon>Flavobacteriaceae</taxon>
        <taxon>Pontimicrobium</taxon>
    </lineage>
</organism>
<dbReference type="PROSITE" id="PS50297">
    <property type="entry name" value="ANK_REP_REGION"/>
    <property type="match status" value="2"/>
</dbReference>
<keyword evidence="1" id="KW-0677">Repeat</keyword>
<sequence>MNIKTPFIICCLFASSYIFCQQSIFDAARSGTVEDIKHLMSINADTINSIEKSGYSPLVLACYSGNDDVAEFLAKNVYDINGDSDHGTPLMAAVYKNRDNLVEMLLNLNANPNKADPNGTTALHYAVIMRNEKIIDLLIKAKSDLSLKDNRNLTAKDYALMTKKKAIIELFN</sequence>
<reference evidence="4" key="1">
    <citation type="submission" date="2024-05" db="EMBL/GenBank/DDBJ databases">
        <title>Pontimicrobium maritimus sp. nov., isolated form sea water.</title>
        <authorList>
            <person name="Muhammad N."/>
            <person name="Vuong T.Q."/>
            <person name="Han H.L."/>
            <person name="Kim S.-G."/>
        </authorList>
    </citation>
    <scope>NUCLEOTIDE SEQUENCE</scope>
    <source>
        <strain evidence="4">SW4</strain>
    </source>
</reference>
<evidence type="ECO:0000256" key="1">
    <source>
        <dbReference type="ARBA" id="ARBA00022737"/>
    </source>
</evidence>
<accession>A0AAU7BVR5</accession>
<name>A0AAU7BVR5_9FLAO</name>
<dbReference type="PANTHER" id="PTHR24171">
    <property type="entry name" value="ANKYRIN REPEAT DOMAIN-CONTAINING PROTEIN 39-RELATED"/>
    <property type="match status" value="1"/>
</dbReference>
<feature type="repeat" description="ANK" evidence="3">
    <location>
        <begin position="85"/>
        <end position="117"/>
    </location>
</feature>